<dbReference type="EMBL" id="RBRL01000367">
    <property type="protein sequence ID" value="RMQ84127.1"/>
    <property type="molecule type" value="Genomic_DNA"/>
</dbReference>
<reference evidence="2 3" key="1">
    <citation type="submission" date="2018-08" db="EMBL/GenBank/DDBJ databases">
        <title>Recombination of ecologically and evolutionarily significant loci maintains genetic cohesion in the Pseudomonas syringae species complex.</title>
        <authorList>
            <person name="Dillon M."/>
            <person name="Thakur S."/>
            <person name="Almeida R.N.D."/>
            <person name="Weir B.S."/>
            <person name="Guttman D.S."/>
        </authorList>
    </citation>
    <scope>NUCLEOTIDE SEQUENCE [LARGE SCALE GENOMIC DNA]</scope>
    <source>
        <strain evidence="2 3">ICMP 11288</strain>
    </source>
</reference>
<dbReference type="AlphaFoldDB" id="A0A3M4Q171"/>
<evidence type="ECO:0000259" key="1">
    <source>
        <dbReference type="PROSITE" id="PS51671"/>
    </source>
</evidence>
<dbReference type="Pfam" id="PF13740">
    <property type="entry name" value="ACT_6"/>
    <property type="match status" value="1"/>
</dbReference>
<name>A0A3M4Q171_9PSED</name>
<evidence type="ECO:0000313" key="3">
    <source>
        <dbReference type="Proteomes" id="UP000277179"/>
    </source>
</evidence>
<accession>A0A3M4Q171</accession>
<proteinExistence type="predicted"/>
<dbReference type="InterPro" id="IPR050990">
    <property type="entry name" value="UPF0237/GcvR_regulator"/>
</dbReference>
<gene>
    <name evidence="2" type="ORF">ALP97_04360</name>
</gene>
<dbReference type="PROSITE" id="PS51671">
    <property type="entry name" value="ACT"/>
    <property type="match status" value="1"/>
</dbReference>
<dbReference type="CDD" id="cd04869">
    <property type="entry name" value="ACT_GcvR_2"/>
    <property type="match status" value="1"/>
</dbReference>
<dbReference type="SUPFAM" id="SSF55021">
    <property type="entry name" value="ACT-like"/>
    <property type="match status" value="2"/>
</dbReference>
<feature type="domain" description="ACT" evidence="1">
    <location>
        <begin position="56"/>
        <end position="130"/>
    </location>
</feature>
<evidence type="ECO:0000313" key="2">
    <source>
        <dbReference type="EMBL" id="RMQ84127.1"/>
    </source>
</evidence>
<comment type="caution">
    <text evidence="2">The sequence shown here is derived from an EMBL/GenBank/DDBJ whole genome shotgun (WGS) entry which is preliminary data.</text>
</comment>
<dbReference type="InterPro" id="IPR045865">
    <property type="entry name" value="ACT-like_dom_sf"/>
</dbReference>
<organism evidence="2 3">
    <name type="scientific">Pseudomonas salomonii</name>
    <dbReference type="NCBI Taxonomy" id="191391"/>
    <lineage>
        <taxon>Bacteria</taxon>
        <taxon>Pseudomonadati</taxon>
        <taxon>Pseudomonadota</taxon>
        <taxon>Gammaproteobacteria</taxon>
        <taxon>Pseudomonadales</taxon>
        <taxon>Pseudomonadaceae</taxon>
        <taxon>Pseudomonas</taxon>
    </lineage>
</organism>
<sequence length="221" mass="23485">MQCLYWGRFAAQRRTSLLATTAHLQHTPIAGKPAPTGCVPIIDDQPTEGFAMDHLVLTIIAADKPGLVERIAQNIAAHGGNWLESRMAHMAGQFAGILRVSVPTERRQALVGALEDLSTHGIRVLVGEGSSGQASASKSIMMTLVGNDRAGIVREITALLSKQGVNLASLSTDVRPAPMSGDPLFSAEALLQVPAALSLDTLQLSLETLADDLMVELHHEE</sequence>
<dbReference type="PANTHER" id="PTHR34875:SF6">
    <property type="entry name" value="UPF0237 PROTEIN MJ1558"/>
    <property type="match status" value="1"/>
</dbReference>
<dbReference type="InterPro" id="IPR002912">
    <property type="entry name" value="ACT_dom"/>
</dbReference>
<dbReference type="PANTHER" id="PTHR34875">
    <property type="entry name" value="UPF0237 PROTEIN MJ1558"/>
    <property type="match status" value="1"/>
</dbReference>
<dbReference type="Gene3D" id="3.30.70.260">
    <property type="match status" value="2"/>
</dbReference>
<dbReference type="Proteomes" id="UP000277179">
    <property type="component" value="Unassembled WGS sequence"/>
</dbReference>
<protein>
    <recommendedName>
        <fullName evidence="1">ACT domain-containing protein</fullName>
    </recommendedName>
</protein>